<keyword evidence="6" id="KW-1185">Reference proteome</keyword>
<keyword evidence="5" id="KW-0269">Exonuclease</keyword>
<dbReference type="NCBIfam" id="NF011538">
    <property type="entry name" value="PRK14975.1-1"/>
    <property type="match status" value="1"/>
</dbReference>
<dbReference type="PRINTS" id="PR00868">
    <property type="entry name" value="DNAPOLI"/>
</dbReference>
<proteinExistence type="predicted"/>
<organism evidence="5 6">
    <name type="scientific">Actinospica durhamensis</name>
    <dbReference type="NCBI Taxonomy" id="1508375"/>
    <lineage>
        <taxon>Bacteria</taxon>
        <taxon>Bacillati</taxon>
        <taxon>Actinomycetota</taxon>
        <taxon>Actinomycetes</taxon>
        <taxon>Catenulisporales</taxon>
        <taxon>Actinospicaceae</taxon>
        <taxon>Actinospica</taxon>
    </lineage>
</organism>
<dbReference type="CDD" id="cd06444">
    <property type="entry name" value="DNA_pol_A"/>
    <property type="match status" value="1"/>
</dbReference>
<reference evidence="5" key="1">
    <citation type="submission" date="2021-04" db="EMBL/GenBank/DDBJ databases">
        <title>Genome based classification of Actinospica acidithermotolerans sp. nov., an actinobacterium isolated from an Indonesian hot spring.</title>
        <authorList>
            <person name="Kusuma A.B."/>
            <person name="Putra K.E."/>
            <person name="Nafisah S."/>
            <person name="Loh J."/>
            <person name="Nouioui I."/>
            <person name="Goodfellow M."/>
        </authorList>
    </citation>
    <scope>NUCLEOTIDE SEQUENCE</scope>
    <source>
        <strain evidence="5">CSCA 57</strain>
    </source>
</reference>
<dbReference type="GO" id="GO:0003887">
    <property type="term" value="F:DNA-directed DNA polymerase activity"/>
    <property type="evidence" value="ECO:0007669"/>
    <property type="project" value="UniProtKB-EC"/>
</dbReference>
<dbReference type="GO" id="GO:0003677">
    <property type="term" value="F:DNA binding"/>
    <property type="evidence" value="ECO:0007669"/>
    <property type="project" value="InterPro"/>
</dbReference>
<dbReference type="Gene3D" id="1.10.150.20">
    <property type="entry name" value="5' to 3' exonuclease, C-terminal subdomain"/>
    <property type="match status" value="1"/>
</dbReference>
<dbReference type="InterPro" id="IPR001098">
    <property type="entry name" value="DNA-dir_DNA_pol_A_palm_dom"/>
</dbReference>
<dbReference type="RefSeq" id="WP_212531958.1">
    <property type="nucleotide sequence ID" value="NZ_JAGSOG010000208.1"/>
</dbReference>
<dbReference type="GO" id="GO:0006261">
    <property type="term" value="P:DNA-templated DNA replication"/>
    <property type="evidence" value="ECO:0007669"/>
    <property type="project" value="InterPro"/>
</dbReference>
<sequence>MRWVVHADEGGAGRLAPLAEPAAGAEGAAGRPAVGEVRRVGDLAAAVRELEAADRPRWIWADTARIYPDLLRAGARVARCHDVVLVDEILAAREGSFGAPRTLGAAYARLHGLPVPDVGRLGSATEAAGAEGPQQAALFEPDDTGVPAQVDQFDALLEVYLAQQALLDAAAPPLRLLTAAESAGALAAAEMTYAGLPLDPAVHARNLAELLGPQPPHGGPGMRPAKLQDLADRLGEALGSPALNPDSPAQVLKALSLAGLPANTTRAWELRRMEHPGVPLLLEYKELSRLYTANGWAWLRAWVREGRFRPEYVVGGVVTGRWASRGGGALQLPAMVRRAVVADPGWTFVVADAGQLEPRVLAAISADRGLARAAQAEDLYTELGDVFGGDRAKAKLGLLGAMYGQTSGEVGPLLATLRRRFPAAIGLVDDAAKAGVEGRIVHTRLGRACPPPSTRWRRMVAGAEGESRADQVRASRGRFTRNFVVQGSAAEWALALIATLRGKLTDTASELVFFLHDEVVLHCPEEQAERVREAVSASAAEASRLVFGATPVRFPLHLATVRCYADAK</sequence>
<dbReference type="EMBL" id="JAGSOG010000208">
    <property type="protein sequence ID" value="MBR7837491.1"/>
    <property type="molecule type" value="Genomic_DNA"/>
</dbReference>
<dbReference type="Proteomes" id="UP000675781">
    <property type="component" value="Unassembled WGS sequence"/>
</dbReference>
<dbReference type="PANTHER" id="PTHR10133">
    <property type="entry name" value="DNA POLYMERASE I"/>
    <property type="match status" value="1"/>
</dbReference>
<comment type="caution">
    <text evidence="5">The sequence shown here is derived from an EMBL/GenBank/DDBJ whole genome shotgun (WGS) entry which is preliminary data.</text>
</comment>
<dbReference type="SUPFAM" id="SSF56672">
    <property type="entry name" value="DNA/RNA polymerases"/>
    <property type="match status" value="1"/>
</dbReference>
<dbReference type="AlphaFoldDB" id="A0A941IVM8"/>
<dbReference type="PANTHER" id="PTHR10133:SF27">
    <property type="entry name" value="DNA POLYMERASE NU"/>
    <property type="match status" value="1"/>
</dbReference>
<evidence type="ECO:0000259" key="4">
    <source>
        <dbReference type="SMART" id="SM00482"/>
    </source>
</evidence>
<dbReference type="InterPro" id="IPR043502">
    <property type="entry name" value="DNA/RNA_pol_sf"/>
</dbReference>
<keyword evidence="2" id="KW-0235">DNA replication</keyword>
<dbReference type="Pfam" id="PF00476">
    <property type="entry name" value="DNA_pol_A"/>
    <property type="match status" value="1"/>
</dbReference>
<keyword evidence="5" id="KW-0378">Hydrolase</keyword>
<evidence type="ECO:0000256" key="2">
    <source>
        <dbReference type="ARBA" id="ARBA00022705"/>
    </source>
</evidence>
<evidence type="ECO:0000256" key="3">
    <source>
        <dbReference type="ARBA" id="ARBA00049244"/>
    </source>
</evidence>
<comment type="catalytic activity">
    <reaction evidence="3">
        <text>DNA(n) + a 2'-deoxyribonucleoside 5'-triphosphate = DNA(n+1) + diphosphate</text>
        <dbReference type="Rhea" id="RHEA:22508"/>
        <dbReference type="Rhea" id="RHEA-COMP:17339"/>
        <dbReference type="Rhea" id="RHEA-COMP:17340"/>
        <dbReference type="ChEBI" id="CHEBI:33019"/>
        <dbReference type="ChEBI" id="CHEBI:61560"/>
        <dbReference type="ChEBI" id="CHEBI:173112"/>
        <dbReference type="EC" id="2.7.7.7"/>
    </reaction>
</comment>
<keyword evidence="5" id="KW-0540">Nuclease</keyword>
<dbReference type="InterPro" id="IPR002298">
    <property type="entry name" value="DNA_polymerase_A"/>
</dbReference>
<dbReference type="GO" id="GO:0004527">
    <property type="term" value="F:exonuclease activity"/>
    <property type="evidence" value="ECO:0007669"/>
    <property type="project" value="UniProtKB-KW"/>
</dbReference>
<dbReference type="EC" id="2.7.7.7" evidence="1"/>
<feature type="domain" description="DNA-directed DNA polymerase family A palm" evidence="4">
    <location>
        <begin position="335"/>
        <end position="527"/>
    </location>
</feature>
<evidence type="ECO:0000313" key="6">
    <source>
        <dbReference type="Proteomes" id="UP000675781"/>
    </source>
</evidence>
<dbReference type="GO" id="GO:0006302">
    <property type="term" value="P:double-strand break repair"/>
    <property type="evidence" value="ECO:0007669"/>
    <property type="project" value="TreeGrafter"/>
</dbReference>
<accession>A0A941IVM8</accession>
<name>A0A941IVM8_9ACTN</name>
<evidence type="ECO:0000313" key="5">
    <source>
        <dbReference type="EMBL" id="MBR7837491.1"/>
    </source>
</evidence>
<gene>
    <name evidence="5" type="ORF">KDL01_29700</name>
</gene>
<evidence type="ECO:0000256" key="1">
    <source>
        <dbReference type="ARBA" id="ARBA00012417"/>
    </source>
</evidence>
<dbReference type="Gene3D" id="3.30.70.370">
    <property type="match status" value="1"/>
</dbReference>
<protein>
    <recommendedName>
        <fullName evidence="1">DNA-directed DNA polymerase</fullName>
        <ecNumber evidence="1">2.7.7.7</ecNumber>
    </recommendedName>
</protein>
<dbReference type="SMART" id="SM00482">
    <property type="entry name" value="POLAc"/>
    <property type="match status" value="1"/>
</dbReference>